<feature type="coiled-coil region" evidence="1">
    <location>
        <begin position="1368"/>
        <end position="1398"/>
    </location>
</feature>
<evidence type="ECO:0000256" key="1">
    <source>
        <dbReference type="SAM" id="Coils"/>
    </source>
</evidence>
<sequence>MAISNAAQTLPAAFAFGSVTVLAVGAAFLSYNTYGSGNSRNGRRLVLIIFFLFAALWAKVEFVDLLIPVRAVLFCQINQIFTTAFDQLAKVSFEQYLLWSLNSGSKFTAVHLLLQGSLFVRIIAGGVFLGFTRPDFRPTCLARRTTPMISIVVMGLDSLIIWVLIIRSLVMMLRRNRGNSSFNPNMAQIRAYCFVLLGFVVWVGSSAPMILGFSSFNFLIKTVLPASTLGLLIGVTIIFSDPLASFSEKNTLTSEASSPFMSPTPPSQESSNPTALIGSPASGYLRGPNLYVVNPSNTPRDSPIPFKPSRGAKISEATPRNLSDRDVFDSSGAQNMTVVPLNEESVKKLVEGDEYQFSANQAPGYRGSSGIFPSSQVDNQAAMAPAIISDLGPKYSTITSPAPLVTTSQKRTGFKWNIKSSSEKISIRNLPISKPIISNNDESNIQPFNRIPTIDLHQAITNDRKRREAAAAKFQPIASKSISQSPSTLATELYSPEEAKKIYSFREQILTPKSVEDSEVVADIRLPFKSLKSKFSNFQEQNLSPGSDCSSDAGSSTGSSTSIVQINRDEVRRRSPRLSINSYKAVNETKARQRHQFIRKTSIDNDFQPQSSGRIELPSAGMKGQERVFFLNDIVYDNPEVVENIMKQVPAPKTIVEEPYHTDGKFSKRINPDYTTSIIHRPRPIKRNLDRANGIGRRRSKSVNTYHYGIGMSNQTLGSPNDLPPLPPLPARAANLKRLLQEDSAIMTHEEKVRYLFPPPPQTQYSKRNHKRHSSLPSLNHALKKNTQDSVTISKPSPEKNSELTPTENSFYDIKAIPEFSRPPYGSASKSPAKEFSSDIYMKYAPSSASVSMDTESSYLPFSDNLQAVDSKKTLERRAKTPSLTISDATSVDLSDLEFAADQKPYNYDKRSNSNPSHKLFHKIDESSLVSSEEETNYDEMVTVMLDSESIPSSIDQKDEIVTVMLESEKSRQSFMKEIQGSNRPTHSNKKFNNLYESEMESEMRNYEYQRMRNPRATFSGNRLSMSKKQNFPPPLIFDQEDKSLKVNNYQEPSPPIDSPQREIVKIEADLLEARMIFRSSTGSLLRELPTNISPSSNNDSRLIENIEKEMEKQSDQWLRMQSYLDRRSTGITMALYENDLSQRTESFYTANDSRRSNISIESLISPTLQESSISAWQRRLAETQKSYTDLHRRSSSYAITPIIQAGNPTPPESSESDSETTSEFEYHQATPRQKISHLRETSFMMWRASTHSTYRALGRLWNPPSEPIICTNDDPPAKSLRPPRRYNKHKLSIVSHKLWSKNRSKVLEQYHPNLWSPATTESKEMSTPLLISQNETSKENEYESETKIYSLTSTENPYDFNTPILGSERLENEYNFLQNENQELSSSQNEVSNENTLRRIVCLLKTNQYSIKQDYLLDSEDEFSPSRKTNAITTSNELKQNENPRLENFVSQLPIQPLSIRNKNSFESQLWKKQIPNIEPHYGLTQPSIDAWNINLSQNINNFPRTKVYKRTDLPTLQSNTLWNHERFKNHLSLDSFTSKSSKESSGTGDKFNKMWYMRSTAEKVNDVTAYSHKSIKNSNSIQPSTDMKINTLSVSKEIELTYNQYFPDASYSRKMWNPPYNVKSLKTPGLFDAKISRNDFRRTSADPAAIQMIKAPRNESSSLELSDLSSSRLWVRRSLRDESVNWMKVSDAANDEGIDGTDNLMWNKPIDVTRSKTPGLFDAKISRNDFRRTSADPAAIQMIKAPRNESSSLELSDLSSSRLWVRRSLRDESVNWMKVSDAANDEGIDGTDTLMWNKPIDVARSKTPGLFDAKISRNDFRGTSAEPAAIQMIKAPRNESSSLELSDLSSSRLWVRRSLRDESVNWMKVSDAANDEGIDGTDNLMWNKPIDVTRSKTPGLFDAKISRNDFRRTSAEPAAIQMIKAPRNESSSLELSDLSSSRLWVRRSLRDESVNWMKVSDAANDEGIVEGNDEGIDGTDNLMWNKPIDVTRSKTPGLFDAKISRNDFRRTSAEPAAIQMIKAPRNESSSLEVSDLSSSRLWVRRSLRDESVNWMKVSDAANDEGIVEGNDEGIDGTDNLMWNKPIDVTRSKTPGLFDAEISKNDFRRTSAEPAAIQMIKAPRNESSSLELSDLSSSRLWVRRSLRDESVNWMKVSDAANDEGIDGTDNLMWNKPIDVTRSKTPGLFDAEISRNDFRRTSADPAAIQMIKAPRNESSSLELSDLSSSRLWVRRSLRDESVNWMKVSDAANDEGIDGTDNLMWNKPIDVTRSKTPGLFDAKISRIDFRRTSADPAAIQMIKAPRNESSSLELSDLSSSRLWFRRSLRDESVNWMKVSDAANDEGIDGTDNLMWNKPIDVTRSKTPGLFDAEISRNDFRRTSADPAAIQMIKAPRNESSSLELSDLSSSRLWFRRSLRDESVNWMKVSDAANDEGIVEGNDEGIDGTDNLMWNKPIDVTRSKTPGLFDAKISRIDFRRTSAEPAAIQMIKAPRNESSSLELSDLSSSRLWVRRSLRDESVNWMKVSDAANDEGIDGTDNLMWNKPIDVTRSKTPGLFDAEISRNDFRRTSADPAAIQMIKAPRNESSSLELSDLSSSRLWVRRSLRDESVNWMKVSDAANDEGIDGTDNLMWNKPIDVTRSKTPGLFDAKISRNDFRRTSAEPAAIQMIKAPRNESSSLELSDLSSSRLWVRRSLRDESVNWMKVSDAANDEGIDGTDNLMWNKPIDVTRSKTPGLFDAKISRNDFRRTSADPAAIQMIKAPRNESSSLELSDLSSSRLWVRRSLRDESVNWMKVSDAANDEGIDGTDNLMWNKPIDVTRSKTPGLFDAKISRNDFRRTSAEPAAIQMIKAPRNESSSLELSDLSSSRLWVRRSLRDESVNWMKVSDAANDEGIDGTDNLMWNKPIDVTRSKTPGLFDAEISRNDFRRTSAEPAAIQMIKAPRNESSSLELSDLSSSRLWVRRSLRDESVNWMKVSDAANDEGIDGTDNLMWNKPIDVTRSKTPGLFDAEISRNDFRRTSADPAAIQMIKAPRNESSSLELSDLSSSRLWVRRSLRDESVNWMKVSDAANDEGIDGTDNLMWNKPIDVTRRKTPGLFDAKISRNDFRRTSAEPAAIQMIKAPRNESSSLELSDLSSSRLWVRRSLRDESVNWMKVSDAANDEGIDGTDNLMWNKPIDVTRSKTPGLFDAEISRNDFRRTSAEPAAIQMIKAPRNESSSLELSDLSSSRLWFRRSLRDESVNWMKVSDAANDEGIDGTDNLMWNKPIDVTRSKTPGLFDAKISRNDFRRTSADPAPIQMIKAPRNESSSLELSDLSSSRLWVRRSLRDESVNWMLIVKTPVDRQIESEVITSNSRFNYED</sequence>
<feature type="region of interest" description="Disordered" evidence="2">
    <location>
        <begin position="292"/>
        <end position="328"/>
    </location>
</feature>
<feature type="region of interest" description="Disordered" evidence="2">
    <location>
        <begin position="756"/>
        <end position="808"/>
    </location>
</feature>
<dbReference type="Proteomes" id="UP000324639">
    <property type="component" value="Chromosome Bgt_-10"/>
</dbReference>
<feature type="region of interest" description="Disordered" evidence="2">
    <location>
        <begin position="255"/>
        <end position="278"/>
    </location>
</feature>
<accession>A0A9X9MPK1</accession>
<feature type="compositionally biased region" description="Polar residues" evidence="2">
    <location>
        <begin position="255"/>
        <end position="274"/>
    </location>
</feature>
<organism evidence="4 5">
    <name type="scientific">Blumeria graminis f. sp. tritici</name>
    <dbReference type="NCBI Taxonomy" id="62690"/>
    <lineage>
        <taxon>Eukaryota</taxon>
        <taxon>Fungi</taxon>
        <taxon>Dikarya</taxon>
        <taxon>Ascomycota</taxon>
        <taxon>Pezizomycotina</taxon>
        <taxon>Leotiomycetes</taxon>
        <taxon>Erysiphales</taxon>
        <taxon>Erysiphaceae</taxon>
        <taxon>Blumeria</taxon>
    </lineage>
</organism>
<dbReference type="EMBL" id="LR026993">
    <property type="protein sequence ID" value="VDB95128.1"/>
    <property type="molecule type" value="Genomic_DNA"/>
</dbReference>
<keyword evidence="3" id="KW-0812">Transmembrane</keyword>
<feature type="transmembrane region" description="Helical" evidence="3">
    <location>
        <begin position="151"/>
        <end position="169"/>
    </location>
</feature>
<proteinExistence type="predicted"/>
<evidence type="ECO:0000313" key="5">
    <source>
        <dbReference type="Proteomes" id="UP000324639"/>
    </source>
</evidence>
<evidence type="ECO:0000256" key="3">
    <source>
        <dbReference type="SAM" id="Phobius"/>
    </source>
</evidence>
<feature type="transmembrane region" description="Helical" evidence="3">
    <location>
        <begin position="218"/>
        <end position="239"/>
    </location>
</feature>
<keyword evidence="3" id="KW-0472">Membrane</keyword>
<reference evidence="4 5" key="1">
    <citation type="submission" date="2018-08" db="EMBL/GenBank/DDBJ databases">
        <authorList>
            <person name="Muller C M."/>
        </authorList>
    </citation>
    <scope>NUCLEOTIDE SEQUENCE [LARGE SCALE GENOMIC DNA]</scope>
</reference>
<keyword evidence="3" id="KW-1133">Transmembrane helix</keyword>
<feature type="compositionally biased region" description="Low complexity" evidence="2">
    <location>
        <begin position="544"/>
        <end position="562"/>
    </location>
</feature>
<evidence type="ECO:0000256" key="2">
    <source>
        <dbReference type="SAM" id="MobiDB-lite"/>
    </source>
</evidence>
<keyword evidence="1" id="KW-0175">Coiled coil</keyword>
<feature type="transmembrane region" description="Helical" evidence="3">
    <location>
        <begin position="12"/>
        <end position="31"/>
    </location>
</feature>
<feature type="region of interest" description="Disordered" evidence="2">
    <location>
        <begin position="539"/>
        <end position="562"/>
    </location>
</feature>
<feature type="transmembrane region" description="Helical" evidence="3">
    <location>
        <begin position="109"/>
        <end position="131"/>
    </location>
</feature>
<feature type="transmembrane region" description="Helical" evidence="3">
    <location>
        <begin position="189"/>
        <end position="211"/>
    </location>
</feature>
<evidence type="ECO:0000313" key="4">
    <source>
        <dbReference type="EMBL" id="VDB95128.1"/>
    </source>
</evidence>
<keyword evidence="5" id="KW-1185">Reference proteome</keyword>
<feature type="transmembrane region" description="Helical" evidence="3">
    <location>
        <begin position="43"/>
        <end position="60"/>
    </location>
</feature>
<feature type="region of interest" description="Disordered" evidence="2">
    <location>
        <begin position="1200"/>
        <end position="1233"/>
    </location>
</feature>
<protein>
    <submittedName>
        <fullName evidence="4">Bgt-5285</fullName>
    </submittedName>
</protein>
<name>A0A9X9MPK1_BLUGR</name>
<gene>
    <name evidence="4" type="ORF">BGT96224V316_LOCUS8168</name>
</gene>